<feature type="compositionally biased region" description="Basic and acidic residues" evidence="4">
    <location>
        <begin position="751"/>
        <end position="760"/>
    </location>
</feature>
<dbReference type="SMART" id="SM00408">
    <property type="entry name" value="IGc2"/>
    <property type="match status" value="2"/>
</dbReference>
<dbReference type="Pfam" id="PF08205">
    <property type="entry name" value="C2-set_2"/>
    <property type="match status" value="1"/>
</dbReference>
<evidence type="ECO:0000256" key="5">
    <source>
        <dbReference type="SAM" id="Phobius"/>
    </source>
</evidence>
<evidence type="ECO:0000256" key="1">
    <source>
        <dbReference type="ARBA" id="ARBA00004167"/>
    </source>
</evidence>
<dbReference type="Gene3D" id="2.60.40.10">
    <property type="entry name" value="Immunoglobulins"/>
    <property type="match status" value="3"/>
</dbReference>
<dbReference type="Pfam" id="PF13927">
    <property type="entry name" value="Ig_3"/>
    <property type="match status" value="1"/>
</dbReference>
<dbReference type="GO" id="GO:0016020">
    <property type="term" value="C:membrane"/>
    <property type="evidence" value="ECO:0007669"/>
    <property type="project" value="UniProtKB-SubCell"/>
</dbReference>
<protein>
    <submittedName>
        <fullName evidence="7">(salmon louse) hypothetical protein</fullName>
    </submittedName>
</protein>
<gene>
    <name evidence="7" type="ORF">LSAA_10341</name>
</gene>
<dbReference type="SUPFAM" id="SSF48726">
    <property type="entry name" value="Immunoglobulin"/>
    <property type="match status" value="1"/>
</dbReference>
<feature type="region of interest" description="Disordered" evidence="4">
    <location>
        <begin position="643"/>
        <end position="672"/>
    </location>
</feature>
<evidence type="ECO:0000313" key="7">
    <source>
        <dbReference type="EMBL" id="CAF2943469.1"/>
    </source>
</evidence>
<dbReference type="Proteomes" id="UP000675881">
    <property type="component" value="Chromosome 5"/>
</dbReference>
<dbReference type="InterPro" id="IPR013162">
    <property type="entry name" value="CD80_C2-set"/>
</dbReference>
<keyword evidence="8" id="KW-1185">Reference proteome</keyword>
<accession>A0A7R8CVH6</accession>
<keyword evidence="5" id="KW-0812">Transmembrane</keyword>
<keyword evidence="2 5" id="KW-0472">Membrane</keyword>
<feature type="region of interest" description="Disordered" evidence="4">
    <location>
        <begin position="748"/>
        <end position="785"/>
    </location>
</feature>
<evidence type="ECO:0000313" key="8">
    <source>
        <dbReference type="Proteomes" id="UP000675881"/>
    </source>
</evidence>
<dbReference type="SMART" id="SM00409">
    <property type="entry name" value="IG"/>
    <property type="match status" value="2"/>
</dbReference>
<feature type="transmembrane region" description="Helical" evidence="5">
    <location>
        <begin position="614"/>
        <end position="636"/>
    </location>
</feature>
<feature type="compositionally biased region" description="Polar residues" evidence="4">
    <location>
        <begin position="817"/>
        <end position="837"/>
    </location>
</feature>
<evidence type="ECO:0000259" key="6">
    <source>
        <dbReference type="PROSITE" id="PS50835"/>
    </source>
</evidence>
<evidence type="ECO:0000256" key="4">
    <source>
        <dbReference type="SAM" id="MobiDB-lite"/>
    </source>
</evidence>
<dbReference type="InterPro" id="IPR003599">
    <property type="entry name" value="Ig_sub"/>
</dbReference>
<reference evidence="7" key="1">
    <citation type="submission" date="2021-02" db="EMBL/GenBank/DDBJ databases">
        <authorList>
            <person name="Bekaert M."/>
        </authorList>
    </citation>
    <scope>NUCLEOTIDE SEQUENCE</scope>
    <source>
        <strain evidence="7">IoA-00</strain>
    </source>
</reference>
<evidence type="ECO:0000256" key="2">
    <source>
        <dbReference type="ARBA" id="ARBA00023136"/>
    </source>
</evidence>
<feature type="compositionally biased region" description="Low complexity" evidence="4">
    <location>
        <begin position="644"/>
        <end position="657"/>
    </location>
</feature>
<sequence>PIDHVEAILGRSAQLPCDILPRDSHDDVYLVLWFKDDNTKPMYSLDVRGKPLSQASYWSDSSSLGQRSSFKSNIYPNSLIIEKINLGDSVPPEEPVIRDGDGNQSLAMKLDLMKLVMILYWIARCMEVFQLHVLHGGKVEPYMTHRTKPFVQEYMFNRMIYKDLSRQDLNTQYVCQASNTNRTLPVSRTIKVSLNLKPVSVKILAKPTFISAEKEIEVICQALGGYPPPTLTWWLGSKSLDAYDEENYSGFAKTRLRFIPNILDDGRYLTCRAENPALMNTAIEDQWAIKVHYAPRVSLRLGQNLNAENIRTNHDVYFECDVQANPTPLRLEWLHNGEILKQNSDAGIIMSTRSLVLQQVDRSAVGDYTCRAINSEGTGESNKVPLKIMYSPVCQSEMVDQLIGVTAEESISINCRVDAYPPLVAFTWFFNNSDHHEELEQDRFSSDGLIRENTIGHQIEPCTFQIVPTGRPAPLSECKVINQSLPIVKIGCREGFDGGLPQTFMLELYEKKGNKIPDDGSKTENEASGSEELRDMILKTQVTNQFPQFELTNIDSGIPVKLFVYAQNSKGSSEPFIIQETFVKQRKHAVEGVTDSKAVTGKDSKKDTSTTSGLVIITTGILTGALLTILVVSLIFSCRKRRLSGSSSSSSSSSSMSTIGKPGNNHPSPTTLTSIAASAKKTSGSALCSNPEARQLLLRPVDTNNPDIIHSASTTSTGYYDVLGSLPSSNSFNSNLRSSRRTSIQGLNTHELNDGGHSLKDWNGPHGNAGGTLGRRRDSSLHRNPNYYPSSYHTCDRRADPSFHHHHHHHHPGSSGGSNTASAQVQTQTLPHITPSNTKKKVTIVEDNNTESSV</sequence>
<dbReference type="InterPro" id="IPR003598">
    <property type="entry name" value="Ig_sub2"/>
</dbReference>
<dbReference type="PANTHER" id="PTHR23278">
    <property type="entry name" value="SIDESTEP PROTEIN"/>
    <property type="match status" value="1"/>
</dbReference>
<feature type="non-terminal residue" evidence="7">
    <location>
        <position position="1"/>
    </location>
</feature>
<organism evidence="7 8">
    <name type="scientific">Lepeophtheirus salmonis</name>
    <name type="common">Salmon louse</name>
    <name type="synonym">Caligus salmonis</name>
    <dbReference type="NCBI Taxonomy" id="72036"/>
    <lineage>
        <taxon>Eukaryota</taxon>
        <taxon>Metazoa</taxon>
        <taxon>Ecdysozoa</taxon>
        <taxon>Arthropoda</taxon>
        <taxon>Crustacea</taxon>
        <taxon>Multicrustacea</taxon>
        <taxon>Hexanauplia</taxon>
        <taxon>Copepoda</taxon>
        <taxon>Siphonostomatoida</taxon>
        <taxon>Caligidae</taxon>
        <taxon>Lepeophtheirus</taxon>
    </lineage>
</organism>
<comment type="subcellular location">
    <subcellularLocation>
        <location evidence="1">Membrane</location>
        <topology evidence="1">Single-pass membrane protein</topology>
    </subcellularLocation>
</comment>
<feature type="region of interest" description="Disordered" evidence="4">
    <location>
        <begin position="798"/>
        <end position="854"/>
    </location>
</feature>
<dbReference type="InterPro" id="IPR007110">
    <property type="entry name" value="Ig-like_dom"/>
</dbReference>
<dbReference type="EMBL" id="HG994584">
    <property type="protein sequence ID" value="CAF2943469.1"/>
    <property type="molecule type" value="Genomic_DNA"/>
</dbReference>
<dbReference type="PROSITE" id="PS50835">
    <property type="entry name" value="IG_LIKE"/>
    <property type="match status" value="2"/>
</dbReference>
<keyword evidence="5" id="KW-1133">Transmembrane helix</keyword>
<dbReference type="InterPro" id="IPR036179">
    <property type="entry name" value="Ig-like_dom_sf"/>
</dbReference>
<evidence type="ECO:0000256" key="3">
    <source>
        <dbReference type="ARBA" id="ARBA00023157"/>
    </source>
</evidence>
<feature type="domain" description="Ig-like" evidence="6">
    <location>
        <begin position="198"/>
        <end position="290"/>
    </location>
</feature>
<dbReference type="InterPro" id="IPR013783">
    <property type="entry name" value="Ig-like_fold"/>
</dbReference>
<feature type="domain" description="Ig-like" evidence="6">
    <location>
        <begin position="295"/>
        <end position="387"/>
    </location>
</feature>
<dbReference type="PANTHER" id="PTHR23278:SF32">
    <property type="entry name" value="NEUROMUSCULIN, ISOFORM E"/>
    <property type="match status" value="1"/>
</dbReference>
<dbReference type="AlphaFoldDB" id="A0A7R8CVH6"/>
<proteinExistence type="predicted"/>
<name>A0A7R8CVH6_LEPSM</name>
<dbReference type="OrthoDB" id="5843397at2759"/>
<keyword evidence="3" id="KW-1015">Disulfide bond</keyword>